<dbReference type="SUPFAM" id="SSF82171">
    <property type="entry name" value="DPP6 N-terminal domain-like"/>
    <property type="match status" value="1"/>
</dbReference>
<feature type="signal peptide" evidence="1">
    <location>
        <begin position="1"/>
        <end position="19"/>
    </location>
</feature>
<accession>A0ABQ5YJC0</accession>
<evidence type="ECO:0000256" key="1">
    <source>
        <dbReference type="SAM" id="SignalP"/>
    </source>
</evidence>
<dbReference type="Pfam" id="PF07676">
    <property type="entry name" value="PD40"/>
    <property type="match status" value="3"/>
</dbReference>
<evidence type="ECO:0000313" key="2">
    <source>
        <dbReference type="EMBL" id="GLR14724.1"/>
    </source>
</evidence>
<evidence type="ECO:0000313" key="3">
    <source>
        <dbReference type="Proteomes" id="UP001156706"/>
    </source>
</evidence>
<gene>
    <name evidence="2" type="ORF">GCM10007907_35140</name>
</gene>
<protein>
    <recommendedName>
        <fullName evidence="4">DUF4440 domain-containing protein</fullName>
    </recommendedName>
</protein>
<comment type="caution">
    <text evidence="2">The sequence shown here is derived from an EMBL/GenBank/DDBJ whole genome shotgun (WGS) entry which is preliminary data.</text>
</comment>
<reference evidence="3" key="1">
    <citation type="journal article" date="2019" name="Int. J. Syst. Evol. Microbiol.">
        <title>The Global Catalogue of Microorganisms (GCM) 10K type strain sequencing project: providing services to taxonomists for standard genome sequencing and annotation.</title>
        <authorList>
            <consortium name="The Broad Institute Genomics Platform"/>
            <consortium name="The Broad Institute Genome Sequencing Center for Infectious Disease"/>
            <person name="Wu L."/>
            <person name="Ma J."/>
        </authorList>
    </citation>
    <scope>NUCLEOTIDE SEQUENCE [LARGE SCALE GENOMIC DNA]</scope>
    <source>
        <strain evidence="3">NBRC 110044</strain>
    </source>
</reference>
<dbReference type="RefSeq" id="WP_284197795.1">
    <property type="nucleotide sequence ID" value="NZ_BSOG01000005.1"/>
</dbReference>
<proteinExistence type="predicted"/>
<dbReference type="EMBL" id="BSOG01000005">
    <property type="protein sequence ID" value="GLR14724.1"/>
    <property type="molecule type" value="Genomic_DNA"/>
</dbReference>
<dbReference type="InterPro" id="IPR011659">
    <property type="entry name" value="WD40"/>
</dbReference>
<sequence>MQSNLTLALLLSLCGWAQAAALPVELMQLGPSDPATQSYNLQELRNVRVFARSAAGFKQSRLFWQQRVDGQWQAPQPLPFTDARWRDSDPHLSGNGKTLTFISDRPAAGEQALGQLDLYESNFSEGQWSVPQRLSESLQSKAYELGPERYGDKLYFASYRPGGPGKLSVYRSDRLQDGGYGAPLALPAPVNEGSSNSDFTLTPDGRYALWWSNRHAGTNRGDADIFMAERVGEGFGPAIRLPEPINGPGFEFTPSVSSDGQWLMFASTRPGKQDAGLSQLYRVSWPALLKALGPQVEAHSQLELEQKHSALWRAISHKAGEAADIGLLGSLLHPQAQVWGQSLRAANLDIKAWSGSEFLAMLKTPAPEALFECEVHREIRRYGAHAEVYSVVESRRRSDQVQADGVGVNSGQWQLGPQGWQLLSLHYAMALPGQAPPPQARQSGDCMA</sequence>
<keyword evidence="3" id="KW-1185">Reference proteome</keyword>
<name>A0ABQ5YJC0_9NEIS</name>
<keyword evidence="1" id="KW-0732">Signal</keyword>
<dbReference type="Proteomes" id="UP001156706">
    <property type="component" value="Unassembled WGS sequence"/>
</dbReference>
<dbReference type="InterPro" id="IPR011042">
    <property type="entry name" value="6-blade_b-propeller_TolB-like"/>
</dbReference>
<organism evidence="2 3">
    <name type="scientific">Chitinimonas prasina</name>
    <dbReference type="NCBI Taxonomy" id="1434937"/>
    <lineage>
        <taxon>Bacteria</taxon>
        <taxon>Pseudomonadati</taxon>
        <taxon>Pseudomonadota</taxon>
        <taxon>Betaproteobacteria</taxon>
        <taxon>Neisseriales</taxon>
        <taxon>Chitinibacteraceae</taxon>
        <taxon>Chitinimonas</taxon>
    </lineage>
</organism>
<evidence type="ECO:0008006" key="4">
    <source>
        <dbReference type="Google" id="ProtNLM"/>
    </source>
</evidence>
<feature type="chain" id="PRO_5045277367" description="DUF4440 domain-containing protein" evidence="1">
    <location>
        <begin position="20"/>
        <end position="448"/>
    </location>
</feature>
<dbReference type="Gene3D" id="2.120.10.30">
    <property type="entry name" value="TolB, C-terminal domain"/>
    <property type="match status" value="1"/>
</dbReference>